<comment type="caution">
    <text evidence="5">The sequence shown here is derived from an EMBL/GenBank/DDBJ whole genome shotgun (WGS) entry which is preliminary data.</text>
</comment>
<evidence type="ECO:0000256" key="2">
    <source>
        <dbReference type="ARBA" id="ARBA00022801"/>
    </source>
</evidence>
<evidence type="ECO:0000256" key="1">
    <source>
        <dbReference type="ARBA" id="ARBA00022670"/>
    </source>
</evidence>
<dbReference type="EMBL" id="BART01011799">
    <property type="protein sequence ID" value="GAG88926.1"/>
    <property type="molecule type" value="Genomic_DNA"/>
</dbReference>
<feature type="non-terminal residue" evidence="5">
    <location>
        <position position="1"/>
    </location>
</feature>
<keyword evidence="2" id="KW-0378">Hydrolase</keyword>
<dbReference type="PANTHER" id="PTHR30624">
    <property type="entry name" value="UNCHARACTERIZED PROTEIN TLDD AND PMBA"/>
    <property type="match status" value="1"/>
</dbReference>
<feature type="non-terminal residue" evidence="5">
    <location>
        <position position="289"/>
    </location>
</feature>
<dbReference type="AlphaFoldDB" id="X1CXI0"/>
<dbReference type="Pfam" id="PF01523">
    <property type="entry name" value="PmbA_TldD_1st"/>
    <property type="match status" value="1"/>
</dbReference>
<dbReference type="InterPro" id="IPR035068">
    <property type="entry name" value="TldD/PmbA_N"/>
</dbReference>
<dbReference type="GO" id="GO:0008237">
    <property type="term" value="F:metallopeptidase activity"/>
    <property type="evidence" value="ECO:0007669"/>
    <property type="project" value="UniProtKB-KW"/>
</dbReference>
<evidence type="ECO:0000256" key="3">
    <source>
        <dbReference type="ARBA" id="ARBA00023049"/>
    </source>
</evidence>
<evidence type="ECO:0000259" key="4">
    <source>
        <dbReference type="Pfam" id="PF01523"/>
    </source>
</evidence>
<dbReference type="GO" id="GO:0005829">
    <property type="term" value="C:cytosol"/>
    <property type="evidence" value="ECO:0007669"/>
    <property type="project" value="TreeGrafter"/>
</dbReference>
<dbReference type="InterPro" id="IPR036059">
    <property type="entry name" value="TldD/PmbA_sf"/>
</dbReference>
<keyword evidence="3" id="KW-0482">Metalloprotease</keyword>
<accession>X1CXI0</accession>
<organism evidence="5">
    <name type="scientific">marine sediment metagenome</name>
    <dbReference type="NCBI Taxonomy" id="412755"/>
    <lineage>
        <taxon>unclassified sequences</taxon>
        <taxon>metagenomes</taxon>
        <taxon>ecological metagenomes</taxon>
    </lineage>
</organism>
<protein>
    <recommendedName>
        <fullName evidence="4">Metalloprotease TldD/E N-terminal domain-containing protein</fullName>
    </recommendedName>
</protein>
<name>X1CXI0_9ZZZZ</name>
<dbReference type="InterPro" id="IPR051463">
    <property type="entry name" value="Peptidase_U62_metallo"/>
</dbReference>
<dbReference type="InterPro" id="IPR002510">
    <property type="entry name" value="Metalloprtase-TldD/E_N"/>
</dbReference>
<dbReference type="Gene3D" id="3.30.2290.10">
    <property type="entry name" value="PmbA/TldD superfamily"/>
    <property type="match status" value="1"/>
</dbReference>
<reference evidence="5" key="1">
    <citation type="journal article" date="2014" name="Front. Microbiol.">
        <title>High frequency of phylogenetically diverse reductive dehalogenase-homologous genes in deep subseafloor sedimentary metagenomes.</title>
        <authorList>
            <person name="Kawai M."/>
            <person name="Futagami T."/>
            <person name="Toyoda A."/>
            <person name="Takaki Y."/>
            <person name="Nishi S."/>
            <person name="Hori S."/>
            <person name="Arai W."/>
            <person name="Tsubouchi T."/>
            <person name="Morono Y."/>
            <person name="Uchiyama I."/>
            <person name="Ito T."/>
            <person name="Fujiyama A."/>
            <person name="Inagaki F."/>
            <person name="Takami H."/>
        </authorList>
    </citation>
    <scope>NUCLEOTIDE SEQUENCE</scope>
    <source>
        <strain evidence="5">Expedition CK06-06</strain>
    </source>
</reference>
<dbReference type="SUPFAM" id="SSF111283">
    <property type="entry name" value="Putative modulator of DNA gyrase, PmbA/TldD"/>
    <property type="match status" value="1"/>
</dbReference>
<proteinExistence type="predicted"/>
<sequence>AEFALDYAQSNGKYCDYAEVRLESNISDIVSFFNGKMHLGNLPINLTTDAFSRKIGINVRLIVNGGMGMATTNNLNRESIHNAVDHAYKTAKRSAKQRNTPIQMSEEKAYEISWQSKYKINTINVSLEEKIEYIQDFIKIFTEKKYPVDFIHIFVLLSSQRDIYYINSDSAKITSNVPRVAFIPLIIGIKSGGKNEQSMSTFATTAGWNELISWNLIEKVREEVNILGKIITEAKKPPKGEVDIILGPNVAGIISHENCGHPHESDRILGREGAQAGESYLREHEIGFK</sequence>
<dbReference type="GO" id="GO:0006508">
    <property type="term" value="P:proteolysis"/>
    <property type="evidence" value="ECO:0007669"/>
    <property type="project" value="UniProtKB-KW"/>
</dbReference>
<feature type="domain" description="Metalloprotease TldD/E N-terminal" evidence="4">
    <location>
        <begin position="51"/>
        <end position="91"/>
    </location>
</feature>
<gene>
    <name evidence="5" type="ORF">S01H4_24936</name>
</gene>
<keyword evidence="1" id="KW-0645">Protease</keyword>
<dbReference type="PANTHER" id="PTHR30624:SF11">
    <property type="entry name" value="ZINC-DEPENDENT PROTEASE, TLDD_PMBA FAMILY"/>
    <property type="match status" value="1"/>
</dbReference>
<evidence type="ECO:0000313" key="5">
    <source>
        <dbReference type="EMBL" id="GAG88926.1"/>
    </source>
</evidence>